<name>A0ABW4AW41_9ACTN</name>
<keyword evidence="2" id="KW-1185">Reference proteome</keyword>
<dbReference type="EMBL" id="JBHTMK010000082">
    <property type="protein sequence ID" value="MFD1374417.1"/>
    <property type="molecule type" value="Genomic_DNA"/>
</dbReference>
<reference evidence="2" key="1">
    <citation type="journal article" date="2019" name="Int. J. Syst. Evol. Microbiol.">
        <title>The Global Catalogue of Microorganisms (GCM) 10K type strain sequencing project: providing services to taxonomists for standard genome sequencing and annotation.</title>
        <authorList>
            <consortium name="The Broad Institute Genomics Platform"/>
            <consortium name="The Broad Institute Genome Sequencing Center for Infectious Disease"/>
            <person name="Wu L."/>
            <person name="Ma J."/>
        </authorList>
    </citation>
    <scope>NUCLEOTIDE SEQUENCE [LARGE SCALE GENOMIC DNA]</scope>
    <source>
        <strain evidence="2">CCM 7526</strain>
    </source>
</reference>
<evidence type="ECO:0008006" key="3">
    <source>
        <dbReference type="Google" id="ProtNLM"/>
    </source>
</evidence>
<gene>
    <name evidence="1" type="ORF">ACFQ5G_54585</name>
</gene>
<accession>A0ABW4AW41</accession>
<protein>
    <recommendedName>
        <fullName evidence="3">Transposase</fullName>
    </recommendedName>
</protein>
<proteinExistence type="predicted"/>
<dbReference type="RefSeq" id="WP_317795799.1">
    <property type="nucleotide sequence ID" value="NZ_AP028461.1"/>
</dbReference>
<evidence type="ECO:0000313" key="1">
    <source>
        <dbReference type="EMBL" id="MFD1374417.1"/>
    </source>
</evidence>
<comment type="caution">
    <text evidence="1">The sequence shown here is derived from an EMBL/GenBank/DDBJ whole genome shotgun (WGS) entry which is preliminary data.</text>
</comment>
<evidence type="ECO:0000313" key="2">
    <source>
        <dbReference type="Proteomes" id="UP001597183"/>
    </source>
</evidence>
<dbReference type="Proteomes" id="UP001597183">
    <property type="component" value="Unassembled WGS sequence"/>
</dbReference>
<organism evidence="1 2">
    <name type="scientific">Actinoplanes sichuanensis</name>
    <dbReference type="NCBI Taxonomy" id="512349"/>
    <lineage>
        <taxon>Bacteria</taxon>
        <taxon>Bacillati</taxon>
        <taxon>Actinomycetota</taxon>
        <taxon>Actinomycetes</taxon>
        <taxon>Micromonosporales</taxon>
        <taxon>Micromonosporaceae</taxon>
        <taxon>Actinoplanes</taxon>
    </lineage>
</organism>
<sequence length="41" mass="4735">MAVVRHGAGFGWKQPWRDLLTGLRRHPDPDVREEAYAIDMS</sequence>